<keyword evidence="3" id="KW-1185">Reference proteome</keyword>
<keyword evidence="1" id="KW-1133">Transmembrane helix</keyword>
<evidence type="ECO:0000256" key="1">
    <source>
        <dbReference type="RuleBase" id="RU004429"/>
    </source>
</evidence>
<evidence type="ECO:0000313" key="3">
    <source>
        <dbReference type="Proteomes" id="UP000247099"/>
    </source>
</evidence>
<comment type="subcellular location">
    <subcellularLocation>
        <location evidence="1">Cell membrane</location>
        <topology evidence="1">Multi-pass membrane protein</topology>
    </subcellularLocation>
</comment>
<keyword evidence="1" id="KW-1003">Cell membrane</keyword>
<dbReference type="GO" id="GO:0008137">
    <property type="term" value="F:NADH dehydrogenase (ubiquinone) activity"/>
    <property type="evidence" value="ECO:0007669"/>
    <property type="project" value="UniProtKB-UniRule"/>
</dbReference>
<comment type="catalytic activity">
    <reaction evidence="1">
        <text>a quinone + NADH + 5 H(+)(in) = a quinol + NAD(+) + 4 H(+)(out)</text>
        <dbReference type="Rhea" id="RHEA:57888"/>
        <dbReference type="ChEBI" id="CHEBI:15378"/>
        <dbReference type="ChEBI" id="CHEBI:24646"/>
        <dbReference type="ChEBI" id="CHEBI:57540"/>
        <dbReference type="ChEBI" id="CHEBI:57945"/>
        <dbReference type="ChEBI" id="CHEBI:132124"/>
    </reaction>
</comment>
<comment type="function">
    <text evidence="1">NDH-1 shuttles electrons from NADH, via FMN and iron-sulfur (Fe-S) centers, to quinones in the respiratory chain. Couples the redox reaction to proton translocation (for every two electrons transferred, four hydrogen ions are translocated across the cytoplasmic membrane), and thus conserves the redox energy in a proton gradient.</text>
</comment>
<name>A0A317ZDR8_9BACT</name>
<proteinExistence type="inferred from homology"/>
<dbReference type="Proteomes" id="UP000247099">
    <property type="component" value="Unassembled WGS sequence"/>
</dbReference>
<feature type="transmembrane region" description="Helical" evidence="1">
    <location>
        <begin position="132"/>
        <end position="153"/>
    </location>
</feature>
<dbReference type="InParanoid" id="A0A317ZDR8"/>
<keyword evidence="1" id="KW-0874">Quinone</keyword>
<dbReference type="EC" id="7.1.1.-" evidence="1"/>
<protein>
    <recommendedName>
        <fullName evidence="1">NADH-quinone oxidoreductase subunit J</fullName>
        <ecNumber evidence="1">7.1.1.-</ecNumber>
    </recommendedName>
</protein>
<feature type="transmembrane region" description="Helical" evidence="1">
    <location>
        <begin position="7"/>
        <end position="28"/>
    </location>
</feature>
<dbReference type="Pfam" id="PF00499">
    <property type="entry name" value="Oxidored_q3"/>
    <property type="match status" value="1"/>
</dbReference>
<dbReference type="AlphaFoldDB" id="A0A317ZDR8"/>
<evidence type="ECO:0000313" key="2">
    <source>
        <dbReference type="EMBL" id="PXA03494.1"/>
    </source>
</evidence>
<dbReference type="Gene3D" id="1.20.120.1200">
    <property type="entry name" value="NADH-ubiquinone/plastoquinone oxidoreductase chain 6, subunit NuoJ"/>
    <property type="match status" value="1"/>
</dbReference>
<accession>A0A317ZDR8</accession>
<dbReference type="InterPro" id="IPR042106">
    <property type="entry name" value="Nuo/plastoQ_OxRdtase_6_NuoJ"/>
</dbReference>
<dbReference type="InterPro" id="IPR001457">
    <property type="entry name" value="NADH_UbQ/plastoQ_OxRdtase_su6"/>
</dbReference>
<comment type="caution">
    <text evidence="2">The sequence shown here is derived from an EMBL/GenBank/DDBJ whole genome shotgun (WGS) entry which is preliminary data.</text>
</comment>
<reference evidence="2 3" key="1">
    <citation type="submission" date="2018-05" db="EMBL/GenBank/DDBJ databases">
        <title>Coraliomargarita sinensis sp. nov., isolated from a marine solar saltern.</title>
        <authorList>
            <person name="Zhou L.Y."/>
        </authorList>
    </citation>
    <scope>NUCLEOTIDE SEQUENCE [LARGE SCALE GENOMIC DNA]</scope>
    <source>
        <strain evidence="2 3">WN38</strain>
    </source>
</reference>
<dbReference type="PANTHER" id="PTHR33269">
    <property type="entry name" value="NADH-UBIQUINONE OXIDOREDUCTASE CHAIN 6"/>
    <property type="match status" value="1"/>
</dbReference>
<dbReference type="PANTHER" id="PTHR33269:SF19">
    <property type="entry name" value="NADH-QUINONE OXIDOREDUCTASE SUBUNIT J"/>
    <property type="match status" value="1"/>
</dbReference>
<dbReference type="OrthoDB" id="9795409at2"/>
<dbReference type="FunCoup" id="A0A317ZDR8">
    <property type="interactions" value="252"/>
</dbReference>
<feature type="transmembrane region" description="Helical" evidence="1">
    <location>
        <begin position="70"/>
        <end position="91"/>
    </location>
</feature>
<dbReference type="GO" id="GO:0048038">
    <property type="term" value="F:quinone binding"/>
    <property type="evidence" value="ECO:0007669"/>
    <property type="project" value="UniProtKB-UniRule"/>
</dbReference>
<keyword evidence="1" id="KW-0520">NAD</keyword>
<comment type="similarity">
    <text evidence="1">Belongs to the complex I subunit 6 family.</text>
</comment>
<comment type="caution">
    <text evidence="1">Lacks conserved residue(s) required for the propagation of feature annotation.</text>
</comment>
<feature type="transmembrane region" description="Helical" evidence="1">
    <location>
        <begin position="34"/>
        <end position="58"/>
    </location>
</feature>
<dbReference type="GO" id="GO:0005886">
    <property type="term" value="C:plasma membrane"/>
    <property type="evidence" value="ECO:0007669"/>
    <property type="project" value="UniProtKB-SubCell"/>
</dbReference>
<dbReference type="EMBL" id="QHJQ01000009">
    <property type="protein sequence ID" value="PXA03494.1"/>
    <property type="molecule type" value="Genomic_DNA"/>
</dbReference>
<sequence>MVLSPNAVNGAICMIVSFVGTAALFVLLEAYFLAILQVLVYAGAVMVLFLFIIMLLDVDKETNHYLKDKMTLAGSIMGFALLTILIFSTFVGDQHLPEAALPTVAENPTGEGLGIPFTTSAKSFGYSLFTKYMLPFQVTGFLLLAAMVGVIVVSKKEEDAK</sequence>
<keyword evidence="1" id="KW-0812">Transmembrane</keyword>
<gene>
    <name evidence="2" type="ORF">DDZ13_11960</name>
</gene>
<keyword evidence="1" id="KW-0472">Membrane</keyword>
<organism evidence="2 3">
    <name type="scientific">Coraliomargarita sinensis</name>
    <dbReference type="NCBI Taxonomy" id="2174842"/>
    <lineage>
        <taxon>Bacteria</taxon>
        <taxon>Pseudomonadati</taxon>
        <taxon>Verrucomicrobiota</taxon>
        <taxon>Opitutia</taxon>
        <taxon>Puniceicoccales</taxon>
        <taxon>Coraliomargaritaceae</taxon>
        <taxon>Coraliomargarita</taxon>
    </lineage>
</organism>